<dbReference type="EMBL" id="LAZR01049412">
    <property type="protein sequence ID" value="KKK89706.1"/>
    <property type="molecule type" value="Genomic_DNA"/>
</dbReference>
<proteinExistence type="predicted"/>
<reference evidence="1" key="1">
    <citation type="journal article" date="2015" name="Nature">
        <title>Complex archaea that bridge the gap between prokaryotes and eukaryotes.</title>
        <authorList>
            <person name="Spang A."/>
            <person name="Saw J.H."/>
            <person name="Jorgensen S.L."/>
            <person name="Zaremba-Niedzwiedzka K."/>
            <person name="Martijn J."/>
            <person name="Lind A.E."/>
            <person name="van Eijk R."/>
            <person name="Schleper C."/>
            <person name="Guy L."/>
            <person name="Ettema T.J."/>
        </authorList>
    </citation>
    <scope>NUCLEOTIDE SEQUENCE</scope>
</reference>
<name>A0A0F9BZ43_9ZZZZ</name>
<accession>A0A0F9BZ43</accession>
<dbReference type="SUPFAM" id="SSF143437">
    <property type="entry name" value="THUMP domain-like"/>
    <property type="match status" value="1"/>
</dbReference>
<evidence type="ECO:0008006" key="2">
    <source>
        <dbReference type="Google" id="ProtNLM"/>
    </source>
</evidence>
<protein>
    <recommendedName>
        <fullName evidence="2">THUMP domain-containing protein</fullName>
    </recommendedName>
</protein>
<organism evidence="1">
    <name type="scientific">marine sediment metagenome</name>
    <dbReference type="NCBI Taxonomy" id="412755"/>
    <lineage>
        <taxon>unclassified sequences</taxon>
        <taxon>metagenomes</taxon>
        <taxon>ecological metagenomes</taxon>
    </lineage>
</organism>
<dbReference type="AlphaFoldDB" id="A0A0F9BZ43"/>
<evidence type="ECO:0000313" key="1">
    <source>
        <dbReference type="EMBL" id="KKK89706.1"/>
    </source>
</evidence>
<sequence length="160" mass="17826">MTNNALVVVFPSVFAQNKINALISNVKKILKIQNQQFQKIRKDNSIIVVEANDPVFASSTINLLFGIEKIAIAKQVKNDYDVLVSAITKIGSNLLLKGDKFYVKIEGYSTGYLPKDLEIATSSFKTSFRSTNWWRVSAMIWSASSLQTDLSPARSLLCSM</sequence>
<comment type="caution">
    <text evidence="1">The sequence shown here is derived from an EMBL/GenBank/DDBJ whole genome shotgun (WGS) entry which is preliminary data.</text>
</comment>
<dbReference type="Gene3D" id="3.30.70.1510">
    <property type="entry name" value="THUMP domain-like"/>
    <property type="match status" value="1"/>
</dbReference>
<gene>
    <name evidence="1" type="ORF">LCGC14_2730420</name>
</gene>